<dbReference type="Pfam" id="PF00196">
    <property type="entry name" value="GerE"/>
    <property type="match status" value="1"/>
</dbReference>
<feature type="domain" description="Response regulatory" evidence="7">
    <location>
        <begin position="4"/>
        <end position="120"/>
    </location>
</feature>
<dbReference type="SMART" id="SM00421">
    <property type="entry name" value="HTH_LUXR"/>
    <property type="match status" value="1"/>
</dbReference>
<dbReference type="InterPro" id="IPR011006">
    <property type="entry name" value="CheY-like_superfamily"/>
</dbReference>
<dbReference type="CDD" id="cd06170">
    <property type="entry name" value="LuxR_C_like"/>
    <property type="match status" value="1"/>
</dbReference>
<evidence type="ECO:0000256" key="1">
    <source>
        <dbReference type="ARBA" id="ARBA00022553"/>
    </source>
</evidence>
<dbReference type="InterPro" id="IPR000792">
    <property type="entry name" value="Tscrpt_reg_LuxR_C"/>
</dbReference>
<evidence type="ECO:0000259" key="7">
    <source>
        <dbReference type="PROSITE" id="PS50110"/>
    </source>
</evidence>
<keyword evidence="3" id="KW-0238">DNA-binding</keyword>
<dbReference type="InterPro" id="IPR001789">
    <property type="entry name" value="Sig_transdc_resp-reg_receiver"/>
</dbReference>
<dbReference type="PANTHER" id="PTHR43214:SF24">
    <property type="entry name" value="TRANSCRIPTIONAL REGULATORY PROTEIN NARL-RELATED"/>
    <property type="match status" value="1"/>
</dbReference>
<keyword evidence="9" id="KW-1185">Reference proteome</keyword>
<feature type="domain" description="HTH luxR-type" evidence="6">
    <location>
        <begin position="147"/>
        <end position="212"/>
    </location>
</feature>
<dbReference type="EMBL" id="JAIFZO010000002">
    <property type="protein sequence ID" value="MCX4237879.1"/>
    <property type="molecule type" value="Genomic_DNA"/>
</dbReference>
<accession>A0ABT3VD64</accession>
<comment type="caution">
    <text evidence="8">The sequence shown here is derived from an EMBL/GenBank/DDBJ whole genome shotgun (WGS) entry which is preliminary data.</text>
</comment>
<dbReference type="InterPro" id="IPR016032">
    <property type="entry name" value="Sig_transdc_resp-reg_C-effctor"/>
</dbReference>
<keyword evidence="1 5" id="KW-0597">Phosphoprotein</keyword>
<dbReference type="InterPro" id="IPR039420">
    <property type="entry name" value="WalR-like"/>
</dbReference>
<dbReference type="PROSITE" id="PS50110">
    <property type="entry name" value="RESPONSE_REGULATORY"/>
    <property type="match status" value="1"/>
</dbReference>
<sequence length="219" mass="23758">MTLRVVVADDQALVRTGFRMIIDARDDLEVAGEAADGREAVRLTRELAPDVVLMDVRMPVVDGIEATRQIVRSGSPARVLVLTTWDVDAHVVDALRAGASGFLLKDIRPGELVDAIRVTARGDALLAPTVLGRILDRFLRTTPDPAPPPSLRELSGREREVLTLIGQALSNAEIAGHLRLSEATVKNHVSAVLRKLGVRDRVQAVVAAYDHGLVQPRRP</sequence>
<evidence type="ECO:0000256" key="3">
    <source>
        <dbReference type="ARBA" id="ARBA00023125"/>
    </source>
</evidence>
<dbReference type="RefSeq" id="WP_267030230.1">
    <property type="nucleotide sequence ID" value="NZ_JAIFZO010000002.1"/>
</dbReference>
<keyword evidence="2" id="KW-0805">Transcription regulation</keyword>
<organism evidence="8 9">
    <name type="scientific">Streptomyces ortus</name>
    <dbReference type="NCBI Taxonomy" id="2867268"/>
    <lineage>
        <taxon>Bacteria</taxon>
        <taxon>Bacillati</taxon>
        <taxon>Actinomycetota</taxon>
        <taxon>Actinomycetes</taxon>
        <taxon>Kitasatosporales</taxon>
        <taxon>Streptomycetaceae</taxon>
        <taxon>Streptomyces</taxon>
    </lineage>
</organism>
<dbReference type="InterPro" id="IPR058245">
    <property type="entry name" value="NreC/VraR/RcsB-like_REC"/>
</dbReference>
<dbReference type="Gene3D" id="3.40.50.2300">
    <property type="match status" value="1"/>
</dbReference>
<reference evidence="8" key="1">
    <citation type="journal article" date="2022" name="bioRxiv">
        <title>Discovery and biosynthetic assessment of Streptomyces ortus sp nov. isolated from a deep-sea sponge.</title>
        <authorList>
            <person name="Williams S.E."/>
        </authorList>
    </citation>
    <scope>NUCLEOTIDE SEQUENCE</scope>
    <source>
        <strain evidence="8">A15ISP2-DRY2</strain>
    </source>
</reference>
<dbReference type="SUPFAM" id="SSF52172">
    <property type="entry name" value="CheY-like"/>
    <property type="match status" value="1"/>
</dbReference>
<proteinExistence type="predicted"/>
<protein>
    <submittedName>
        <fullName evidence="8">Response regulator transcription factor</fullName>
    </submittedName>
</protein>
<evidence type="ECO:0000313" key="9">
    <source>
        <dbReference type="Proteomes" id="UP001165590"/>
    </source>
</evidence>
<feature type="modified residue" description="4-aspartylphosphate" evidence="5">
    <location>
        <position position="55"/>
    </location>
</feature>
<evidence type="ECO:0000256" key="5">
    <source>
        <dbReference type="PROSITE-ProRule" id="PRU00169"/>
    </source>
</evidence>
<dbReference type="SMART" id="SM00448">
    <property type="entry name" value="REC"/>
    <property type="match status" value="1"/>
</dbReference>
<evidence type="ECO:0000313" key="8">
    <source>
        <dbReference type="EMBL" id="MCX4237879.1"/>
    </source>
</evidence>
<evidence type="ECO:0000256" key="4">
    <source>
        <dbReference type="ARBA" id="ARBA00023163"/>
    </source>
</evidence>
<dbReference type="PANTHER" id="PTHR43214">
    <property type="entry name" value="TWO-COMPONENT RESPONSE REGULATOR"/>
    <property type="match status" value="1"/>
</dbReference>
<dbReference type="PROSITE" id="PS50043">
    <property type="entry name" value="HTH_LUXR_2"/>
    <property type="match status" value="1"/>
</dbReference>
<dbReference type="CDD" id="cd17535">
    <property type="entry name" value="REC_NarL-like"/>
    <property type="match status" value="1"/>
</dbReference>
<dbReference type="Pfam" id="PF00072">
    <property type="entry name" value="Response_reg"/>
    <property type="match status" value="1"/>
</dbReference>
<gene>
    <name evidence="8" type="ORF">K3769_34960</name>
</gene>
<dbReference type="Proteomes" id="UP001165590">
    <property type="component" value="Unassembled WGS sequence"/>
</dbReference>
<dbReference type="PRINTS" id="PR00038">
    <property type="entry name" value="HTHLUXR"/>
</dbReference>
<dbReference type="SUPFAM" id="SSF46894">
    <property type="entry name" value="C-terminal effector domain of the bipartite response regulators"/>
    <property type="match status" value="1"/>
</dbReference>
<evidence type="ECO:0000259" key="6">
    <source>
        <dbReference type="PROSITE" id="PS50043"/>
    </source>
</evidence>
<name>A0ABT3VD64_9ACTN</name>
<evidence type="ECO:0000256" key="2">
    <source>
        <dbReference type="ARBA" id="ARBA00023015"/>
    </source>
</evidence>
<keyword evidence="4" id="KW-0804">Transcription</keyword>